<comment type="similarity">
    <text evidence="2">Belongs to the PA-phosphatase related phosphoesterase family.</text>
</comment>
<evidence type="ECO:0000313" key="8">
    <source>
        <dbReference type="EMBL" id="WFD35906.1"/>
    </source>
</evidence>
<dbReference type="SUPFAM" id="SSF48317">
    <property type="entry name" value="Acid phosphatase/Vanadium-dependent haloperoxidase"/>
    <property type="match status" value="1"/>
</dbReference>
<feature type="transmembrane region" description="Helical" evidence="6">
    <location>
        <begin position="273"/>
        <end position="291"/>
    </location>
</feature>
<dbReference type="GO" id="GO:0046839">
    <property type="term" value="P:phospholipid dephosphorylation"/>
    <property type="evidence" value="ECO:0007669"/>
    <property type="project" value="TreeGrafter"/>
</dbReference>
<dbReference type="PANTHER" id="PTHR10165:SF35">
    <property type="entry name" value="RE23632P"/>
    <property type="match status" value="1"/>
</dbReference>
<evidence type="ECO:0000256" key="1">
    <source>
        <dbReference type="ARBA" id="ARBA00004141"/>
    </source>
</evidence>
<evidence type="ECO:0000256" key="6">
    <source>
        <dbReference type="SAM" id="Phobius"/>
    </source>
</evidence>
<evidence type="ECO:0000256" key="2">
    <source>
        <dbReference type="ARBA" id="ARBA00008816"/>
    </source>
</evidence>
<evidence type="ECO:0000313" key="9">
    <source>
        <dbReference type="Proteomes" id="UP001219933"/>
    </source>
</evidence>
<dbReference type="Pfam" id="PF01569">
    <property type="entry name" value="PAP2"/>
    <property type="match status" value="1"/>
</dbReference>
<keyword evidence="9" id="KW-1185">Reference proteome</keyword>
<dbReference type="InterPro" id="IPR036938">
    <property type="entry name" value="PAP2/HPO_sf"/>
</dbReference>
<dbReference type="InterPro" id="IPR000326">
    <property type="entry name" value="PAP2/HPO"/>
</dbReference>
<dbReference type="GO" id="GO:0016020">
    <property type="term" value="C:membrane"/>
    <property type="evidence" value="ECO:0007669"/>
    <property type="project" value="UniProtKB-SubCell"/>
</dbReference>
<accession>A0AAF0EX37</accession>
<dbReference type="Gene3D" id="1.20.144.10">
    <property type="entry name" value="Phosphatidic acid phosphatase type 2/haloperoxidase"/>
    <property type="match status" value="1"/>
</dbReference>
<protein>
    <recommendedName>
        <fullName evidence="7">Phosphatidic acid phosphatase type 2/haloperoxidase domain-containing protein</fullName>
    </recommendedName>
</protein>
<feature type="transmembrane region" description="Helical" evidence="6">
    <location>
        <begin position="15"/>
        <end position="33"/>
    </location>
</feature>
<feature type="transmembrane region" description="Helical" evidence="6">
    <location>
        <begin position="240"/>
        <end position="261"/>
    </location>
</feature>
<keyword evidence="4 6" id="KW-1133">Transmembrane helix</keyword>
<name>A0AAF0EX37_9BASI</name>
<dbReference type="SMART" id="SM00014">
    <property type="entry name" value="acidPPc"/>
    <property type="match status" value="1"/>
</dbReference>
<dbReference type="EMBL" id="CP119880">
    <property type="protein sequence ID" value="WFD35906.1"/>
    <property type="molecule type" value="Genomic_DNA"/>
</dbReference>
<evidence type="ECO:0000256" key="5">
    <source>
        <dbReference type="ARBA" id="ARBA00023136"/>
    </source>
</evidence>
<evidence type="ECO:0000256" key="3">
    <source>
        <dbReference type="ARBA" id="ARBA00022692"/>
    </source>
</evidence>
<feature type="transmembrane region" description="Helical" evidence="6">
    <location>
        <begin position="95"/>
        <end position="115"/>
    </location>
</feature>
<dbReference type="InterPro" id="IPR043216">
    <property type="entry name" value="PAP-like"/>
</dbReference>
<keyword evidence="5 6" id="KW-0472">Membrane</keyword>
<gene>
    <name evidence="8" type="ORF">MCUN1_002775</name>
</gene>
<sequence>MGYSVSPVARVKRHAFDWGLLIVLIIVLCVLVSRDNGFRREFSLTDTSIQHPYAEKERVPSYALVLISLIAPLVLVIVLPAGLDKPIQRMHYGVLGLAITYCLNGTITNIIKLCAGRPRPDLLDRCKPNIGMVNVTQNAYHSTLVTDSICTVPLDSSTLSDGFKSFPSGHSSSTFAGMVYLGLYFRHILWHYGQRFMRNWRAPEHNIYSSSPDVSDPIEPDTALLRHEEREDSYDRSRSFVLLGTTVQLLLLLVAFLVAVSRTMDYRHHATDVLAGGIIGTVVALFIFHVYHPLALPRFEQLH</sequence>
<proteinExistence type="inferred from homology"/>
<dbReference type="AlphaFoldDB" id="A0AAF0EX37"/>
<dbReference type="CDD" id="cd03390">
    <property type="entry name" value="PAP2_containing_1_like"/>
    <property type="match status" value="1"/>
</dbReference>
<evidence type="ECO:0000256" key="4">
    <source>
        <dbReference type="ARBA" id="ARBA00022989"/>
    </source>
</evidence>
<dbReference type="Proteomes" id="UP001219933">
    <property type="component" value="Chromosome 4"/>
</dbReference>
<organism evidence="8 9">
    <name type="scientific">Malassezia cuniculi</name>
    <dbReference type="NCBI Taxonomy" id="948313"/>
    <lineage>
        <taxon>Eukaryota</taxon>
        <taxon>Fungi</taxon>
        <taxon>Dikarya</taxon>
        <taxon>Basidiomycota</taxon>
        <taxon>Ustilaginomycotina</taxon>
        <taxon>Malasseziomycetes</taxon>
        <taxon>Malasseziales</taxon>
        <taxon>Malasseziaceae</taxon>
        <taxon>Malassezia</taxon>
    </lineage>
</organism>
<keyword evidence="3 6" id="KW-0812">Transmembrane</keyword>
<evidence type="ECO:0000259" key="7">
    <source>
        <dbReference type="SMART" id="SM00014"/>
    </source>
</evidence>
<feature type="domain" description="Phosphatidic acid phosphatase type 2/haloperoxidase" evidence="7">
    <location>
        <begin position="94"/>
        <end position="288"/>
    </location>
</feature>
<dbReference type="GO" id="GO:0008195">
    <property type="term" value="F:phosphatidate phosphatase activity"/>
    <property type="evidence" value="ECO:0007669"/>
    <property type="project" value="TreeGrafter"/>
</dbReference>
<comment type="subcellular location">
    <subcellularLocation>
        <location evidence="1">Membrane</location>
        <topology evidence="1">Multi-pass membrane protein</topology>
    </subcellularLocation>
</comment>
<dbReference type="GO" id="GO:0006644">
    <property type="term" value="P:phospholipid metabolic process"/>
    <property type="evidence" value="ECO:0007669"/>
    <property type="project" value="InterPro"/>
</dbReference>
<feature type="transmembrane region" description="Helical" evidence="6">
    <location>
        <begin position="62"/>
        <end position="83"/>
    </location>
</feature>
<reference evidence="8" key="1">
    <citation type="submission" date="2023-03" db="EMBL/GenBank/DDBJ databases">
        <title>Mating type loci evolution in Malassezia.</title>
        <authorList>
            <person name="Coelho M.A."/>
        </authorList>
    </citation>
    <scope>NUCLEOTIDE SEQUENCE</scope>
    <source>
        <strain evidence="8">CBS 11721</strain>
    </source>
</reference>
<dbReference type="PANTHER" id="PTHR10165">
    <property type="entry name" value="LIPID PHOSPHATE PHOSPHATASE"/>
    <property type="match status" value="1"/>
</dbReference>